<feature type="transmembrane region" description="Helical" evidence="1">
    <location>
        <begin position="5"/>
        <end position="25"/>
    </location>
</feature>
<keyword evidence="1" id="KW-1133">Transmembrane helix</keyword>
<dbReference type="STRING" id="1797794.A3H40_02610"/>
<organism evidence="2 3">
    <name type="scientific">Candidatus Daviesbacteria bacterium RIFCSPLOWO2_02_FULL_38_15</name>
    <dbReference type="NCBI Taxonomy" id="1797794"/>
    <lineage>
        <taxon>Bacteria</taxon>
        <taxon>Candidatus Daviesiibacteriota</taxon>
    </lineage>
</organism>
<keyword evidence="1" id="KW-0812">Transmembrane</keyword>
<accession>A0A1F5N5M0</accession>
<evidence type="ECO:0000313" key="3">
    <source>
        <dbReference type="Proteomes" id="UP000177057"/>
    </source>
</evidence>
<dbReference type="Proteomes" id="UP000177057">
    <property type="component" value="Unassembled WGS sequence"/>
</dbReference>
<gene>
    <name evidence="2" type="ORF">A3H40_02610</name>
</gene>
<dbReference type="EMBL" id="MFDV01000003">
    <property type="protein sequence ID" value="OGE72730.1"/>
    <property type="molecule type" value="Genomic_DNA"/>
</dbReference>
<evidence type="ECO:0000313" key="2">
    <source>
        <dbReference type="EMBL" id="OGE72730.1"/>
    </source>
</evidence>
<keyword evidence="1" id="KW-0472">Membrane</keyword>
<reference evidence="2 3" key="1">
    <citation type="journal article" date="2016" name="Nat. Commun.">
        <title>Thousands of microbial genomes shed light on interconnected biogeochemical processes in an aquifer system.</title>
        <authorList>
            <person name="Anantharaman K."/>
            <person name="Brown C.T."/>
            <person name="Hug L.A."/>
            <person name="Sharon I."/>
            <person name="Castelle C.J."/>
            <person name="Probst A.J."/>
            <person name="Thomas B.C."/>
            <person name="Singh A."/>
            <person name="Wilkins M.J."/>
            <person name="Karaoz U."/>
            <person name="Brodie E.L."/>
            <person name="Williams K.H."/>
            <person name="Hubbard S.S."/>
            <person name="Banfield J.F."/>
        </authorList>
    </citation>
    <scope>NUCLEOTIDE SEQUENCE [LARGE SCALE GENOMIC DNA]</scope>
</reference>
<sequence length="377" mass="44367">MKKIVIIFIFLVFCIATLTLTFLFFNIQNKQFNQEIVDFQNEQRTTYQNSEATDQSEWLKYDNKELAFSVKYPSVFEIITDDFSFSKPNLTFTNNEIKFACGCAIYIMVENNPGQLSINDWLNSDVEKMNKYISQEQFNKMKNSSNETERLFSGSYNEENIYVSGIASLKQNYGTEGGGYERTLIPFLNKIYVITAWSDGYYFNHGEIRRDNGDLYNTYLKMISSFSIMSETQDISLWRTHQNNQTGLKFQYPTDASLSENVEKEKNYKDFPKYSLNLSDKYSQQVIELASYSLCPDVYQQFSSSMVFIDGYEFLKIDFLLEDRKHYWCYKPLPAETEKNAYYPVWIRGLAEIEMQKNMFERFVSSVEFLEPETMVL</sequence>
<dbReference type="AlphaFoldDB" id="A0A1F5N5M0"/>
<protein>
    <submittedName>
        <fullName evidence="2">Uncharacterized protein</fullName>
    </submittedName>
</protein>
<comment type="caution">
    <text evidence="2">The sequence shown here is derived from an EMBL/GenBank/DDBJ whole genome shotgun (WGS) entry which is preliminary data.</text>
</comment>
<name>A0A1F5N5M0_9BACT</name>
<evidence type="ECO:0000256" key="1">
    <source>
        <dbReference type="SAM" id="Phobius"/>
    </source>
</evidence>
<proteinExistence type="predicted"/>